<dbReference type="Pfam" id="PF03788">
    <property type="entry name" value="LrgA"/>
    <property type="match status" value="1"/>
</dbReference>
<organism evidence="7 8">
    <name type="scientific">Rossellomorea pakistanensis</name>
    <dbReference type="NCBI Taxonomy" id="992288"/>
    <lineage>
        <taxon>Bacteria</taxon>
        <taxon>Bacillati</taxon>
        <taxon>Bacillota</taxon>
        <taxon>Bacilli</taxon>
        <taxon>Bacillales</taxon>
        <taxon>Bacillaceae</taxon>
        <taxon>Rossellomorea</taxon>
    </lineage>
</organism>
<comment type="caution">
    <text evidence="7">The sequence shown here is derived from an EMBL/GenBank/DDBJ whole genome shotgun (WGS) entry which is preliminary data.</text>
</comment>
<protein>
    <submittedName>
        <fullName evidence="7">Holin-like protein</fullName>
    </submittedName>
</protein>
<dbReference type="EMBL" id="JAFBDZ010000001">
    <property type="protein sequence ID" value="MBM7583872.1"/>
    <property type="molecule type" value="Genomic_DNA"/>
</dbReference>
<evidence type="ECO:0000256" key="4">
    <source>
        <dbReference type="ARBA" id="ARBA00022989"/>
    </source>
</evidence>
<comment type="subcellular location">
    <subcellularLocation>
        <location evidence="1">Cell membrane</location>
        <topology evidence="1">Multi-pass membrane protein</topology>
    </subcellularLocation>
</comment>
<dbReference type="InterPro" id="IPR005538">
    <property type="entry name" value="LrgA/CidA"/>
</dbReference>
<reference evidence="7 8" key="1">
    <citation type="submission" date="2021-01" db="EMBL/GenBank/DDBJ databases">
        <title>Genomic Encyclopedia of Type Strains, Phase IV (KMG-IV): sequencing the most valuable type-strain genomes for metagenomic binning, comparative biology and taxonomic classification.</title>
        <authorList>
            <person name="Goeker M."/>
        </authorList>
    </citation>
    <scope>NUCLEOTIDE SEQUENCE [LARGE SCALE GENOMIC DNA]</scope>
    <source>
        <strain evidence="7 8">DSM 24834</strain>
    </source>
</reference>
<gene>
    <name evidence="7" type="ORF">JOC86_000409</name>
</gene>
<evidence type="ECO:0000256" key="6">
    <source>
        <dbReference type="SAM" id="Phobius"/>
    </source>
</evidence>
<evidence type="ECO:0000313" key="7">
    <source>
        <dbReference type="EMBL" id="MBM7583872.1"/>
    </source>
</evidence>
<feature type="transmembrane region" description="Helical" evidence="6">
    <location>
        <begin position="44"/>
        <end position="63"/>
    </location>
</feature>
<accession>A0ABS2N7P4</accession>
<sequence length="108" mass="12118">MVALLDLPIPGNIIGMLLLFILLVTGVVKLEWIFDVSNFLLTHLAFFFVPFAVGVMTFGELFLQSGWTIVLLLLISIFIGMTFTGLTAQLVMKGRKNKDDRESYPHNN</sequence>
<dbReference type="Proteomes" id="UP001646157">
    <property type="component" value="Unassembled WGS sequence"/>
</dbReference>
<evidence type="ECO:0000256" key="2">
    <source>
        <dbReference type="ARBA" id="ARBA00022475"/>
    </source>
</evidence>
<dbReference type="RefSeq" id="WP_205168095.1">
    <property type="nucleotide sequence ID" value="NZ_JAFBDZ010000001.1"/>
</dbReference>
<proteinExistence type="predicted"/>
<keyword evidence="8" id="KW-1185">Reference proteome</keyword>
<keyword evidence="3 6" id="KW-0812">Transmembrane</keyword>
<evidence type="ECO:0000256" key="3">
    <source>
        <dbReference type="ARBA" id="ARBA00022692"/>
    </source>
</evidence>
<name>A0ABS2N7P4_9BACI</name>
<keyword evidence="4 6" id="KW-1133">Transmembrane helix</keyword>
<feature type="transmembrane region" description="Helical" evidence="6">
    <location>
        <begin position="12"/>
        <end position="32"/>
    </location>
</feature>
<dbReference type="PANTHER" id="PTHR33931">
    <property type="entry name" value="HOLIN-LIKE PROTEIN CIDA-RELATED"/>
    <property type="match status" value="1"/>
</dbReference>
<feature type="transmembrane region" description="Helical" evidence="6">
    <location>
        <begin position="69"/>
        <end position="91"/>
    </location>
</feature>
<keyword evidence="5 6" id="KW-0472">Membrane</keyword>
<evidence type="ECO:0000313" key="8">
    <source>
        <dbReference type="Proteomes" id="UP001646157"/>
    </source>
</evidence>
<keyword evidence="2" id="KW-1003">Cell membrane</keyword>
<dbReference type="PANTHER" id="PTHR33931:SF2">
    <property type="entry name" value="HOLIN-LIKE PROTEIN CIDA"/>
    <property type="match status" value="1"/>
</dbReference>
<evidence type="ECO:0000256" key="1">
    <source>
        <dbReference type="ARBA" id="ARBA00004651"/>
    </source>
</evidence>
<evidence type="ECO:0000256" key="5">
    <source>
        <dbReference type="ARBA" id="ARBA00023136"/>
    </source>
</evidence>